<gene>
    <name evidence="1" type="ORF">C7476_105229</name>
</gene>
<accession>A0A368YZX0</accession>
<dbReference type="EMBL" id="QPJM01000005">
    <property type="protein sequence ID" value="RCW83734.1"/>
    <property type="molecule type" value="Genomic_DNA"/>
</dbReference>
<dbReference type="Proteomes" id="UP000253324">
    <property type="component" value="Unassembled WGS sequence"/>
</dbReference>
<evidence type="ECO:0000313" key="2">
    <source>
        <dbReference type="Proteomes" id="UP000253324"/>
    </source>
</evidence>
<name>A0A368YZX0_9HYPH</name>
<dbReference type="RefSeq" id="WP_147274645.1">
    <property type="nucleotide sequence ID" value="NZ_QPJM01000005.1"/>
</dbReference>
<comment type="caution">
    <text evidence="1">The sequence shown here is derived from an EMBL/GenBank/DDBJ whole genome shotgun (WGS) entry which is preliminary data.</text>
</comment>
<dbReference type="PROSITE" id="PS51257">
    <property type="entry name" value="PROKAR_LIPOPROTEIN"/>
    <property type="match status" value="1"/>
</dbReference>
<dbReference type="AlphaFoldDB" id="A0A368YZX0"/>
<sequence>MKTITRGSFVFILVLGGCGTLPILPVKYPVEVSDVVNHVRCELQEASRASNFVTDGPGWSVAIGLNLKVLTDAGIGADASIESPVSSGSVIVGGKASLASTASREAALSIVENLDEPDKMSCVVRPTGVRLLGDLGVKEWISDLQTAISSTKMDMEGFSYTVEFTIEKRLSDVGPDFSLIPFRRNTIGGGFGLSGGRKDTHSLVLTFTKNEVIKVVKFKKVIGKDGVPVRVPSVVRGATNVPELLNKLDSLRLQNALQRSLR</sequence>
<evidence type="ECO:0008006" key="3">
    <source>
        <dbReference type="Google" id="ProtNLM"/>
    </source>
</evidence>
<dbReference type="OrthoDB" id="8071105at2"/>
<proteinExistence type="predicted"/>
<reference evidence="1 2" key="1">
    <citation type="submission" date="2018-07" db="EMBL/GenBank/DDBJ databases">
        <title>Genomic Encyclopedia of Type Strains, Phase III (KMG-III): the genomes of soil and plant-associated and newly described type strains.</title>
        <authorList>
            <person name="Whitman W."/>
        </authorList>
    </citation>
    <scope>NUCLEOTIDE SEQUENCE [LARGE SCALE GENOMIC DNA]</scope>
    <source>
        <strain evidence="1 2">31-25a</strain>
    </source>
</reference>
<protein>
    <recommendedName>
        <fullName evidence="3">Lipoprotein</fullName>
    </recommendedName>
</protein>
<keyword evidence="2" id="KW-1185">Reference proteome</keyword>
<evidence type="ECO:0000313" key="1">
    <source>
        <dbReference type="EMBL" id="RCW83734.1"/>
    </source>
</evidence>
<organism evidence="1 2">
    <name type="scientific">Phyllobacterium bourgognense</name>
    <dbReference type="NCBI Taxonomy" id="314236"/>
    <lineage>
        <taxon>Bacteria</taxon>
        <taxon>Pseudomonadati</taxon>
        <taxon>Pseudomonadota</taxon>
        <taxon>Alphaproteobacteria</taxon>
        <taxon>Hyphomicrobiales</taxon>
        <taxon>Phyllobacteriaceae</taxon>
        <taxon>Phyllobacterium</taxon>
    </lineage>
</organism>